<proteinExistence type="predicted"/>
<feature type="chain" id="PRO_5012258931" description="DUF3757 domain-containing protein" evidence="1">
    <location>
        <begin position="24"/>
        <end position="145"/>
    </location>
</feature>
<dbReference type="EMBL" id="MUIO01000178">
    <property type="protein sequence ID" value="ORC51192.1"/>
    <property type="molecule type" value="Genomic_DNA"/>
</dbReference>
<comment type="caution">
    <text evidence="2">The sequence shown here is derived from an EMBL/GenBank/DDBJ whole genome shotgun (WGS) entry which is preliminary data.</text>
</comment>
<dbReference type="OrthoDB" id="6472045at2"/>
<accession>A0A1X0MSH4</accession>
<dbReference type="Pfam" id="PF12582">
    <property type="entry name" value="DUF3757"/>
    <property type="match status" value="1"/>
</dbReference>
<sequence>MFKTLSSLTIAAFLMATTLAAQASENCPAVSTIEQVSPGVYRANGKEGEWSGVRQGVIASKTPINAFKVALAIQEDRATPQTLQHCTYEIGTNDTLDMRFIAHTSGKGAIKTQGSAWKQENGPFGLIYNVCENTAPETCTFTLVQ</sequence>
<evidence type="ECO:0000256" key="1">
    <source>
        <dbReference type="SAM" id="SignalP"/>
    </source>
</evidence>
<protein>
    <recommendedName>
        <fullName evidence="4">DUF3757 domain-containing protein</fullName>
    </recommendedName>
</protein>
<dbReference type="InterPro" id="IPR022231">
    <property type="entry name" value="DUF3757"/>
</dbReference>
<evidence type="ECO:0000313" key="3">
    <source>
        <dbReference type="Proteomes" id="UP000192815"/>
    </source>
</evidence>
<evidence type="ECO:0000313" key="2">
    <source>
        <dbReference type="EMBL" id="ORC51192.1"/>
    </source>
</evidence>
<dbReference type="STRING" id="1958950.BZK31_27755"/>
<dbReference type="Proteomes" id="UP000192815">
    <property type="component" value="Unassembled WGS sequence"/>
</dbReference>
<reference evidence="3" key="1">
    <citation type="submission" date="2017-02" db="EMBL/GenBank/DDBJ databases">
        <title>Pseudomonas floridae sp. nov., a novel pathogenic bacterial species isolated from tomato.</title>
        <authorList>
            <person name="Timilsina S."/>
            <person name="Vallad G.E."/>
            <person name="Jones J.B."/>
        </authorList>
    </citation>
    <scope>NUCLEOTIDE SEQUENCE [LARGE SCALE GENOMIC DNA]</scope>
    <source>
        <strain evidence="3">GEV388</strain>
    </source>
</reference>
<gene>
    <name evidence="2" type="ORF">BZK31_27755</name>
</gene>
<evidence type="ECO:0008006" key="4">
    <source>
        <dbReference type="Google" id="ProtNLM"/>
    </source>
</evidence>
<keyword evidence="3" id="KW-1185">Reference proteome</keyword>
<organism evidence="2 3">
    <name type="scientific">Pseudomonas floridensis</name>
    <dbReference type="NCBI Taxonomy" id="1958950"/>
    <lineage>
        <taxon>Bacteria</taxon>
        <taxon>Pseudomonadati</taxon>
        <taxon>Pseudomonadota</taxon>
        <taxon>Gammaproteobacteria</taxon>
        <taxon>Pseudomonadales</taxon>
        <taxon>Pseudomonadaceae</taxon>
        <taxon>Pseudomonas</taxon>
    </lineage>
</organism>
<keyword evidence="1" id="KW-0732">Signal</keyword>
<name>A0A1X0MSH4_9PSED</name>
<feature type="signal peptide" evidence="1">
    <location>
        <begin position="1"/>
        <end position="23"/>
    </location>
</feature>
<dbReference type="RefSeq" id="WP_083186374.1">
    <property type="nucleotide sequence ID" value="NZ_CBCRZR010000035.1"/>
</dbReference>
<dbReference type="AlphaFoldDB" id="A0A1X0MSH4"/>